<dbReference type="InterPro" id="IPR003856">
    <property type="entry name" value="LPS_length_determ_N"/>
</dbReference>
<keyword evidence="11" id="KW-1185">Reference proteome</keyword>
<evidence type="ECO:0000256" key="4">
    <source>
        <dbReference type="ARBA" id="ARBA00022692"/>
    </source>
</evidence>
<dbReference type="EMBL" id="FOMT01000007">
    <property type="protein sequence ID" value="SFF28502.1"/>
    <property type="molecule type" value="Genomic_DNA"/>
</dbReference>
<evidence type="ECO:0000256" key="6">
    <source>
        <dbReference type="ARBA" id="ARBA00023136"/>
    </source>
</evidence>
<evidence type="ECO:0000256" key="1">
    <source>
        <dbReference type="ARBA" id="ARBA00004651"/>
    </source>
</evidence>
<dbReference type="AlphaFoldDB" id="A0A1I2HFN5"/>
<reference evidence="11" key="1">
    <citation type="submission" date="2016-10" db="EMBL/GenBank/DDBJ databases">
        <authorList>
            <person name="Varghese N."/>
            <person name="Submissions S."/>
        </authorList>
    </citation>
    <scope>NUCLEOTIDE SEQUENCE [LARGE SCALE GENOMIC DNA]</scope>
    <source>
        <strain evidence="11">CGMCC 1.10784</strain>
    </source>
</reference>
<dbReference type="GO" id="GO:0005886">
    <property type="term" value="C:plasma membrane"/>
    <property type="evidence" value="ECO:0007669"/>
    <property type="project" value="UniProtKB-SubCell"/>
</dbReference>
<dbReference type="OrthoDB" id="2360475at2"/>
<dbReference type="GO" id="GO:0004713">
    <property type="term" value="F:protein tyrosine kinase activity"/>
    <property type="evidence" value="ECO:0007669"/>
    <property type="project" value="TreeGrafter"/>
</dbReference>
<evidence type="ECO:0000256" key="7">
    <source>
        <dbReference type="SAM" id="Phobius"/>
    </source>
</evidence>
<comment type="similarity">
    <text evidence="2">Belongs to the CpsC/CapA family.</text>
</comment>
<evidence type="ECO:0000313" key="10">
    <source>
        <dbReference type="EMBL" id="SFF28502.1"/>
    </source>
</evidence>
<evidence type="ECO:0000256" key="3">
    <source>
        <dbReference type="ARBA" id="ARBA00022475"/>
    </source>
</evidence>
<feature type="domain" description="Tyrosine-protein kinase G-rich" evidence="9">
    <location>
        <begin position="140"/>
        <end position="193"/>
    </location>
</feature>
<feature type="transmembrane region" description="Helical" evidence="7">
    <location>
        <begin position="170"/>
        <end position="191"/>
    </location>
</feature>
<dbReference type="InterPro" id="IPR050445">
    <property type="entry name" value="Bact_polysacc_biosynth/exp"/>
</dbReference>
<gene>
    <name evidence="10" type="ORF">SAMN05216378_5781</name>
</gene>
<evidence type="ECO:0000259" key="9">
    <source>
        <dbReference type="Pfam" id="PF13807"/>
    </source>
</evidence>
<evidence type="ECO:0000259" key="8">
    <source>
        <dbReference type="Pfam" id="PF02706"/>
    </source>
</evidence>
<dbReference type="InterPro" id="IPR032807">
    <property type="entry name" value="GNVR"/>
</dbReference>
<proteinExistence type="inferred from homology"/>
<protein>
    <submittedName>
        <fullName evidence="10">Capsular polysaccharide biosynthesis protein</fullName>
    </submittedName>
</protein>
<dbReference type="RefSeq" id="WP_091190268.1">
    <property type="nucleotide sequence ID" value="NZ_FOMT01000007.1"/>
</dbReference>
<evidence type="ECO:0000313" key="11">
    <source>
        <dbReference type="Proteomes" id="UP000198855"/>
    </source>
</evidence>
<name>A0A1I2HFN5_9BACL</name>
<sequence>MELKQVLRVLKLKAWFIIVFILFVTSAVGVFSVFYMKPVYEASTKIVLKSNGETDGKLVDYDVLLANVMLIETYRDIVKTPGLMEKVVTAYPEINMTPEQLILKVKVNSSNNQIMSVQVKDASYNKAAQIANAVSDILVQEIPKIMNINNVSILDQAANMPNPKPVTPNIPINIAIGFILSSLISMSIVLLREYLDDKVRSEEVIEKTLGLSVLTVIPKMKKNEVFPLSLRVTSDERVGERTYVAINQ</sequence>
<dbReference type="Proteomes" id="UP000198855">
    <property type="component" value="Unassembled WGS sequence"/>
</dbReference>
<keyword evidence="6 7" id="KW-0472">Membrane</keyword>
<dbReference type="Pfam" id="PF02706">
    <property type="entry name" value="Wzz"/>
    <property type="match status" value="1"/>
</dbReference>
<feature type="domain" description="Polysaccharide chain length determinant N-terminal" evidence="8">
    <location>
        <begin position="2"/>
        <end position="89"/>
    </location>
</feature>
<comment type="subcellular location">
    <subcellularLocation>
        <location evidence="1">Cell membrane</location>
        <topology evidence="1">Multi-pass membrane protein</topology>
    </subcellularLocation>
</comment>
<feature type="transmembrane region" description="Helical" evidence="7">
    <location>
        <begin position="12"/>
        <end position="35"/>
    </location>
</feature>
<keyword evidence="4 7" id="KW-0812">Transmembrane</keyword>
<accession>A0A1I2HFN5</accession>
<evidence type="ECO:0000256" key="2">
    <source>
        <dbReference type="ARBA" id="ARBA00006683"/>
    </source>
</evidence>
<dbReference type="Pfam" id="PF13807">
    <property type="entry name" value="GNVR"/>
    <property type="match status" value="1"/>
</dbReference>
<dbReference type="PANTHER" id="PTHR32309:SF13">
    <property type="entry name" value="FERRIC ENTEROBACTIN TRANSPORT PROTEIN FEPE"/>
    <property type="match status" value="1"/>
</dbReference>
<organism evidence="10 11">
    <name type="scientific">Paenibacillus catalpae</name>
    <dbReference type="NCBI Taxonomy" id="1045775"/>
    <lineage>
        <taxon>Bacteria</taxon>
        <taxon>Bacillati</taxon>
        <taxon>Bacillota</taxon>
        <taxon>Bacilli</taxon>
        <taxon>Bacillales</taxon>
        <taxon>Paenibacillaceae</taxon>
        <taxon>Paenibacillus</taxon>
    </lineage>
</organism>
<keyword evidence="5 7" id="KW-1133">Transmembrane helix</keyword>
<evidence type="ECO:0000256" key="5">
    <source>
        <dbReference type="ARBA" id="ARBA00022989"/>
    </source>
</evidence>
<keyword evidence="3" id="KW-1003">Cell membrane</keyword>
<dbReference type="PANTHER" id="PTHR32309">
    <property type="entry name" value="TYROSINE-PROTEIN KINASE"/>
    <property type="match status" value="1"/>
</dbReference>
<dbReference type="STRING" id="1045775.SAMN05216378_5781"/>